<evidence type="ECO:0000313" key="5">
    <source>
        <dbReference type="Proteomes" id="UP000251402"/>
    </source>
</evidence>
<dbReference type="Gene3D" id="1.50.10.100">
    <property type="entry name" value="Chondroitin AC/alginate lyase"/>
    <property type="match status" value="1"/>
</dbReference>
<keyword evidence="2" id="KW-0456">Lyase</keyword>
<proteinExistence type="predicted"/>
<gene>
    <name evidence="4" type="ORF">DEO27_000390</name>
</gene>
<dbReference type="SUPFAM" id="SSF48230">
    <property type="entry name" value="Chondroitin AC/alginate lyase"/>
    <property type="match status" value="1"/>
</dbReference>
<dbReference type="GO" id="GO:0042597">
    <property type="term" value="C:periplasmic space"/>
    <property type="evidence" value="ECO:0007669"/>
    <property type="project" value="InterPro"/>
</dbReference>
<evidence type="ECO:0000256" key="1">
    <source>
        <dbReference type="ARBA" id="ARBA00022729"/>
    </source>
</evidence>
<dbReference type="GO" id="GO:0016829">
    <property type="term" value="F:lyase activity"/>
    <property type="evidence" value="ECO:0007669"/>
    <property type="project" value="UniProtKB-KW"/>
</dbReference>
<organism evidence="4 5">
    <name type="scientific">Mucilaginibacter rubeus</name>
    <dbReference type="NCBI Taxonomy" id="2027860"/>
    <lineage>
        <taxon>Bacteria</taxon>
        <taxon>Pseudomonadati</taxon>
        <taxon>Bacteroidota</taxon>
        <taxon>Sphingobacteriia</taxon>
        <taxon>Sphingobacteriales</taxon>
        <taxon>Sphingobacteriaceae</taxon>
        <taxon>Mucilaginibacter</taxon>
    </lineage>
</organism>
<feature type="domain" description="Alginate lyase" evidence="3">
    <location>
        <begin position="93"/>
        <end position="351"/>
    </location>
</feature>
<dbReference type="EMBL" id="CP043450">
    <property type="protein sequence ID" value="QEM08541.1"/>
    <property type="molecule type" value="Genomic_DNA"/>
</dbReference>
<dbReference type="OrthoDB" id="640151at2"/>
<evidence type="ECO:0000256" key="2">
    <source>
        <dbReference type="ARBA" id="ARBA00023239"/>
    </source>
</evidence>
<dbReference type="AlphaFoldDB" id="A0A5C1HTX8"/>
<accession>A0A5C1HTX8</accession>
<protein>
    <recommendedName>
        <fullName evidence="3">Alginate lyase domain-containing protein</fullName>
    </recommendedName>
</protein>
<reference evidence="4" key="1">
    <citation type="submission" date="2019-08" db="EMBL/GenBank/DDBJ databases">
        <title>Comparative genome analysis confer to the adaptation heavy metal polluted environment.</title>
        <authorList>
            <person name="Li Y."/>
        </authorList>
    </citation>
    <scope>NUCLEOTIDE SEQUENCE [LARGE SCALE GENOMIC DNA]</scope>
    <source>
        <strain evidence="4">P1</strain>
    </source>
</reference>
<evidence type="ECO:0000259" key="3">
    <source>
        <dbReference type="Pfam" id="PF05426"/>
    </source>
</evidence>
<dbReference type="Pfam" id="PF05426">
    <property type="entry name" value="Alginate_lyase"/>
    <property type="match status" value="1"/>
</dbReference>
<keyword evidence="1" id="KW-0732">Signal</keyword>
<sequence length="426" mass="46056">MLSRKKPGPTARKRLVFMASCRVNNCKLKSQFMNNKPKTTFATLLGLALFVALFFTYCTKKQVSPAAQDDAAAKPALKTQATGFVHPGILNTKQTLDYVAQQANSNDANRLAAYQFVLNYCNNHSPSGAYKATVQVAGGVTTPDEIAFKGDALLSYALALRWAKTGTAAYATTVKQILDGWANSFQNFSVTGSQPNQASLEASWAAPTFAAAAEIIKYYIPASGVGGGWTTAENTQFVNFLNNMKDNYINNVPNFNNNWNVSAGYAKMAIGIFEDSQTVYQNGVTAVKTVLPNVIASDGSMNGEICGSHNDYVHYQYSLTGLSYAANIAGIQGDLSIYSASSSRLLTGFNYQYKLMHGTVSPPCSPNGNVNNPIWPGIEVANRHYGTTETSYIASNYVCDSNGLPNGDIGFLCWTNYTHNNVPTTF</sequence>
<dbReference type="KEGG" id="mrub:DEO27_000390"/>
<evidence type="ECO:0000313" key="4">
    <source>
        <dbReference type="EMBL" id="QEM08541.1"/>
    </source>
</evidence>
<dbReference type="InterPro" id="IPR008929">
    <property type="entry name" value="Chondroitin_lyas"/>
</dbReference>
<dbReference type="InterPro" id="IPR008397">
    <property type="entry name" value="Alginate_lyase_dom"/>
</dbReference>
<name>A0A5C1HTX8_9SPHI</name>
<dbReference type="Proteomes" id="UP000251402">
    <property type="component" value="Chromosome"/>
</dbReference>
<keyword evidence="5" id="KW-1185">Reference proteome</keyword>